<reference evidence="1" key="1">
    <citation type="journal article" date="2023" name="Science">
        <title>Genome structures resolve the early diversification of teleost fishes.</title>
        <authorList>
            <person name="Parey E."/>
            <person name="Louis A."/>
            <person name="Montfort J."/>
            <person name="Bouchez O."/>
            <person name="Roques C."/>
            <person name="Iampietro C."/>
            <person name="Lluch J."/>
            <person name="Castinel A."/>
            <person name="Donnadieu C."/>
            <person name="Desvignes T."/>
            <person name="Floi Bucao C."/>
            <person name="Jouanno E."/>
            <person name="Wen M."/>
            <person name="Mejri S."/>
            <person name="Dirks R."/>
            <person name="Jansen H."/>
            <person name="Henkel C."/>
            <person name="Chen W.J."/>
            <person name="Zahm M."/>
            <person name="Cabau C."/>
            <person name="Klopp C."/>
            <person name="Thompson A.W."/>
            <person name="Robinson-Rechavi M."/>
            <person name="Braasch I."/>
            <person name="Lecointre G."/>
            <person name="Bobe J."/>
            <person name="Postlethwait J.H."/>
            <person name="Berthelot C."/>
            <person name="Roest Crollius H."/>
            <person name="Guiguen Y."/>
        </authorList>
    </citation>
    <scope>NUCLEOTIDE SEQUENCE</scope>
    <source>
        <strain evidence="1">WJC10195</strain>
    </source>
</reference>
<name>A0A9Q1F1Y7_SYNKA</name>
<evidence type="ECO:0000313" key="2">
    <source>
        <dbReference type="Proteomes" id="UP001152622"/>
    </source>
</evidence>
<evidence type="ECO:0000313" key="1">
    <source>
        <dbReference type="EMBL" id="KAJ8349292.1"/>
    </source>
</evidence>
<accession>A0A9Q1F1Y7</accession>
<protein>
    <recommendedName>
        <fullName evidence="3">SGNH hydrolase-type esterase domain-containing protein</fullName>
    </recommendedName>
</protein>
<organism evidence="1 2">
    <name type="scientific">Synaphobranchus kaupii</name>
    <name type="common">Kaup's arrowtooth eel</name>
    <dbReference type="NCBI Taxonomy" id="118154"/>
    <lineage>
        <taxon>Eukaryota</taxon>
        <taxon>Metazoa</taxon>
        <taxon>Chordata</taxon>
        <taxon>Craniata</taxon>
        <taxon>Vertebrata</taxon>
        <taxon>Euteleostomi</taxon>
        <taxon>Actinopterygii</taxon>
        <taxon>Neopterygii</taxon>
        <taxon>Teleostei</taxon>
        <taxon>Anguilliformes</taxon>
        <taxon>Synaphobranchidae</taxon>
        <taxon>Synaphobranchus</taxon>
    </lineage>
</organism>
<evidence type="ECO:0008006" key="3">
    <source>
        <dbReference type="Google" id="ProtNLM"/>
    </source>
</evidence>
<sequence>MTDCSLPRVWIIGSSLIARLQAHLGAFGLDQNLGLDCQITWAGRGGRRWQHLMPLLRSKRADIRDDPDVMVIHLGGNSIGTYGNTRISLMRRMKTDIREIDLLFPKTKLMFSDILPRWNWRGQTATTGYGLERTRRLLNGAMFGFLSDMGVEMGARGTASCQGPGGEMPISHWKATAHLKLGNPQPIRVKLQTKNIHRAKPTGVPHIDSSKAADPTKAEAFLCALDESLPHLPQSYSAQQYWDGLRDTIYSMAFTAFGKKLRRSNDWFEANSMKLAQILEEKRIALTNYKCTSNAKTLHALRTSRKKLQQASRRCANSYWLQLCSDIQSAADTGNIKGVYDGIKKALGPSPHTTAPLKSALGETIADSELYASDNTISDAALCHVERQPAMEELDMEPTTEELSKAIKQ</sequence>
<dbReference type="SUPFAM" id="SSF52266">
    <property type="entry name" value="SGNH hydrolase"/>
    <property type="match status" value="1"/>
</dbReference>
<proteinExistence type="predicted"/>
<keyword evidence="2" id="KW-1185">Reference proteome</keyword>
<gene>
    <name evidence="1" type="ORF">SKAU_G00244220</name>
</gene>
<dbReference type="Proteomes" id="UP001152622">
    <property type="component" value="Chromosome 9"/>
</dbReference>
<dbReference type="EMBL" id="JAINUF010000009">
    <property type="protein sequence ID" value="KAJ8349292.1"/>
    <property type="molecule type" value="Genomic_DNA"/>
</dbReference>
<dbReference type="OrthoDB" id="6126005at2759"/>
<dbReference type="Gene3D" id="3.40.50.1110">
    <property type="entry name" value="SGNH hydrolase"/>
    <property type="match status" value="1"/>
</dbReference>
<dbReference type="CDD" id="cd00229">
    <property type="entry name" value="SGNH_hydrolase"/>
    <property type="match status" value="1"/>
</dbReference>
<dbReference type="InterPro" id="IPR036514">
    <property type="entry name" value="SGNH_hydro_sf"/>
</dbReference>
<dbReference type="AlphaFoldDB" id="A0A9Q1F1Y7"/>
<comment type="caution">
    <text evidence="1">The sequence shown here is derived from an EMBL/GenBank/DDBJ whole genome shotgun (WGS) entry which is preliminary data.</text>
</comment>